<reference evidence="3" key="1">
    <citation type="submission" date="2022-11" db="UniProtKB">
        <authorList>
            <consortium name="WormBaseParasite"/>
        </authorList>
    </citation>
    <scope>IDENTIFICATION</scope>
</reference>
<dbReference type="Pfam" id="PF03098">
    <property type="entry name" value="An_peroxidase"/>
    <property type="match status" value="1"/>
</dbReference>
<name>A0A915MNH7_MELJA</name>
<proteinExistence type="predicted"/>
<dbReference type="SUPFAM" id="SSF48113">
    <property type="entry name" value="Heme-dependent peroxidases"/>
    <property type="match status" value="1"/>
</dbReference>
<evidence type="ECO:0000313" key="2">
    <source>
        <dbReference type="Proteomes" id="UP000887561"/>
    </source>
</evidence>
<dbReference type="WBParaSite" id="scaffold42094_cov305.g23962">
    <property type="protein sequence ID" value="scaffold42094_cov305.g23962"/>
    <property type="gene ID" value="scaffold42094_cov305.g23962"/>
</dbReference>
<dbReference type="Gene3D" id="1.10.640.10">
    <property type="entry name" value="Haem peroxidase domain superfamily, animal type"/>
    <property type="match status" value="1"/>
</dbReference>
<dbReference type="InterPro" id="IPR037120">
    <property type="entry name" value="Haem_peroxidase_sf_animal"/>
</dbReference>
<dbReference type="PANTHER" id="PTHR11475">
    <property type="entry name" value="OXIDASE/PEROXIDASE"/>
    <property type="match status" value="1"/>
</dbReference>
<keyword evidence="1" id="KW-0560">Oxidoreductase</keyword>
<keyword evidence="1" id="KW-0575">Peroxidase</keyword>
<organism evidence="2 3">
    <name type="scientific">Meloidogyne javanica</name>
    <name type="common">Root-knot nematode worm</name>
    <dbReference type="NCBI Taxonomy" id="6303"/>
    <lineage>
        <taxon>Eukaryota</taxon>
        <taxon>Metazoa</taxon>
        <taxon>Ecdysozoa</taxon>
        <taxon>Nematoda</taxon>
        <taxon>Chromadorea</taxon>
        <taxon>Rhabditida</taxon>
        <taxon>Tylenchina</taxon>
        <taxon>Tylenchomorpha</taxon>
        <taxon>Tylenchoidea</taxon>
        <taxon>Meloidogynidae</taxon>
        <taxon>Meloidogyninae</taxon>
        <taxon>Meloidogyne</taxon>
        <taxon>Meloidogyne incognita group</taxon>
    </lineage>
</organism>
<evidence type="ECO:0000256" key="1">
    <source>
        <dbReference type="ARBA" id="ARBA00022559"/>
    </source>
</evidence>
<dbReference type="GO" id="GO:0006979">
    <property type="term" value="P:response to oxidative stress"/>
    <property type="evidence" value="ECO:0007669"/>
    <property type="project" value="InterPro"/>
</dbReference>
<accession>A0A915MNH7</accession>
<protein>
    <submittedName>
        <fullName evidence="3">Peroxidase</fullName>
    </submittedName>
</protein>
<dbReference type="InterPro" id="IPR010255">
    <property type="entry name" value="Haem_peroxidase_sf"/>
</dbReference>
<dbReference type="PROSITE" id="PS50292">
    <property type="entry name" value="PEROXIDASE_3"/>
    <property type="match status" value="1"/>
</dbReference>
<dbReference type="GO" id="GO:0004601">
    <property type="term" value="F:peroxidase activity"/>
    <property type="evidence" value="ECO:0007669"/>
    <property type="project" value="UniProtKB-KW"/>
</dbReference>
<evidence type="ECO:0000313" key="3">
    <source>
        <dbReference type="WBParaSite" id="scaffold42094_cov305.g23962"/>
    </source>
</evidence>
<dbReference type="GO" id="GO:0020037">
    <property type="term" value="F:heme binding"/>
    <property type="evidence" value="ECO:0007669"/>
    <property type="project" value="InterPro"/>
</dbReference>
<dbReference type="InterPro" id="IPR019791">
    <property type="entry name" value="Haem_peroxidase_animal"/>
</dbReference>
<sequence>FGEMRLILINESVADQLATIYEHVDDIDLLVGVLAERPLKGAFLSQTLSCIIGRQFQRTKIGDRYWYENFFAPTAFSEEQLAQIKKTTWARVLCNVTNIKQIQLSSSLHSDIFEFVFYFFLKNNFY</sequence>
<keyword evidence="2" id="KW-1185">Reference proteome</keyword>
<dbReference type="PANTHER" id="PTHR11475:SF143">
    <property type="entry name" value="PUTATIVE-RELATED"/>
    <property type="match status" value="1"/>
</dbReference>
<dbReference type="Proteomes" id="UP000887561">
    <property type="component" value="Unplaced"/>
</dbReference>
<dbReference type="AlphaFoldDB" id="A0A915MNH7"/>